<keyword evidence="2" id="KW-0472">Membrane</keyword>
<keyword evidence="2" id="KW-0812">Transmembrane</keyword>
<keyword evidence="3" id="KW-1185">Reference proteome</keyword>
<keyword evidence="2" id="KW-1133">Transmembrane helix</keyword>
<feature type="region of interest" description="Disordered" evidence="1">
    <location>
        <begin position="449"/>
        <end position="506"/>
    </location>
</feature>
<gene>
    <name evidence="4" type="primary">LOC113206272</name>
</gene>
<dbReference type="GeneID" id="113206272"/>
<dbReference type="KEGG" id="foc:113206272"/>
<evidence type="ECO:0000256" key="2">
    <source>
        <dbReference type="SAM" id="Phobius"/>
    </source>
</evidence>
<name>A0A9C6XW95_FRAOC</name>
<evidence type="ECO:0000256" key="1">
    <source>
        <dbReference type="SAM" id="MobiDB-lite"/>
    </source>
</evidence>
<reference evidence="4" key="1">
    <citation type="submission" date="2025-08" db="UniProtKB">
        <authorList>
            <consortium name="RefSeq"/>
        </authorList>
    </citation>
    <scope>IDENTIFICATION</scope>
    <source>
        <tissue evidence="4">Whole organism</tissue>
    </source>
</reference>
<evidence type="ECO:0000313" key="3">
    <source>
        <dbReference type="Proteomes" id="UP000504606"/>
    </source>
</evidence>
<feature type="region of interest" description="Disordered" evidence="1">
    <location>
        <begin position="1"/>
        <end position="76"/>
    </location>
</feature>
<feature type="region of interest" description="Disordered" evidence="1">
    <location>
        <begin position="538"/>
        <end position="573"/>
    </location>
</feature>
<proteinExistence type="predicted"/>
<dbReference type="RefSeq" id="XP_052132971.1">
    <property type="nucleotide sequence ID" value="XM_052277011.1"/>
</dbReference>
<dbReference type="AlphaFoldDB" id="A0A9C6XW95"/>
<feature type="compositionally biased region" description="Basic and acidic residues" evidence="1">
    <location>
        <begin position="460"/>
        <end position="471"/>
    </location>
</feature>
<protein>
    <submittedName>
        <fullName evidence="4">Uncharacterized protein LOC113206272</fullName>
    </submittedName>
</protein>
<feature type="compositionally biased region" description="Polar residues" evidence="1">
    <location>
        <begin position="552"/>
        <end position="562"/>
    </location>
</feature>
<organism evidence="3 4">
    <name type="scientific">Frankliniella occidentalis</name>
    <name type="common">Western flower thrips</name>
    <name type="synonym">Euthrips occidentalis</name>
    <dbReference type="NCBI Taxonomy" id="133901"/>
    <lineage>
        <taxon>Eukaryota</taxon>
        <taxon>Metazoa</taxon>
        <taxon>Ecdysozoa</taxon>
        <taxon>Arthropoda</taxon>
        <taxon>Hexapoda</taxon>
        <taxon>Insecta</taxon>
        <taxon>Pterygota</taxon>
        <taxon>Neoptera</taxon>
        <taxon>Paraneoptera</taxon>
        <taxon>Thysanoptera</taxon>
        <taxon>Terebrantia</taxon>
        <taxon>Thripoidea</taxon>
        <taxon>Thripidae</taxon>
        <taxon>Frankliniella</taxon>
    </lineage>
</organism>
<accession>A0A9C6XW95</accession>
<evidence type="ECO:0000313" key="4">
    <source>
        <dbReference type="RefSeq" id="XP_052132971.1"/>
    </source>
</evidence>
<dbReference type="Proteomes" id="UP000504606">
    <property type="component" value="Unplaced"/>
</dbReference>
<dbReference type="OrthoDB" id="10636564at2759"/>
<sequence>MEDDEASKSASQPRIVAASHGAPSPDDSLPLLRGPRAAPPPPPGVPARAAASPGHPGLPAAGHHKDPPRPPVAHSKHFPSLNNKLLDATASLPSALLALLHQRSHSALMLACPPPVSENGTRERDRSVGSASITFVLVGSRHFVKHQINRVEFQPLSRLFALLVGVPGFAVQKDATKTLLQLWSRSWARAVVAVALPDQTSVSLFTASPTQAGNSSVWCGYQADKSLSTLYESYISLNDLFGGLRKLRAEGMISPVFNHEFHTDDLRGCFIRANLYVGTSETRCGGDGEPLETRVLRSIFEATAQSYNFHPDVLREGVARDVFPGRSTHSVGLALVQQGGSDVGLAPYLLTARRMRLLRATLPFLHVNAELHVRCQPEDGGRGHLSAVTLRLWRSGLLVSLGLAAAVTIVTHAALVIEGGRRGWFSEVLVESALDTWAMLCEVSKPSVTRRPSSIAPSERWVHGPAKDTPPRRPRVVSHSAPAAFRSGQPVSHNPVRTPRQSKSAELVERANTKKVWAWLRTEEVVLGGGLMLSEPAEKATLNVRDGPQRRSAGNSNEQQCEGGSAGVGQGRHRGTRNTVRWVSGAWLILVLNVNVVIKALLSAENATPKPPPRVSSVKDMLEGDPRLVIGLPSPIYAEFLRSRLRLPDHRLVVCADDDQTLAVQCEERFDTDEHFAVVKETVLPTGIKCLLSCHYALDIGMRQVPQVLYVRRTAGSLAAALDSTILRLHAAGAINLWLRRDEALRALRAGRRAPAGKDRSQAARLGVFDAFLCLGWGLGAASVAFLLELRWRSWRQLL</sequence>
<feature type="transmembrane region" description="Helical" evidence="2">
    <location>
        <begin position="766"/>
        <end position="788"/>
    </location>
</feature>